<dbReference type="SUPFAM" id="SSF53335">
    <property type="entry name" value="S-adenosyl-L-methionine-dependent methyltransferases"/>
    <property type="match status" value="1"/>
</dbReference>
<evidence type="ECO:0000313" key="1">
    <source>
        <dbReference type="EMBL" id="OEH77686.1"/>
    </source>
</evidence>
<dbReference type="VEuPathDB" id="ToxoDB:LOC34620543"/>
<evidence type="ECO:0008006" key="3">
    <source>
        <dbReference type="Google" id="ProtNLM"/>
    </source>
</evidence>
<dbReference type="AlphaFoldDB" id="A0A1D3D2K8"/>
<gene>
    <name evidence="1" type="ORF">cyc_03935</name>
</gene>
<dbReference type="InterPro" id="IPR029063">
    <property type="entry name" value="SAM-dependent_MTases_sf"/>
</dbReference>
<dbReference type="Proteomes" id="UP000095192">
    <property type="component" value="Unassembled WGS sequence"/>
</dbReference>
<keyword evidence="2" id="KW-1185">Reference proteome</keyword>
<comment type="caution">
    <text evidence="1">The sequence shown here is derived from an EMBL/GenBank/DDBJ whole genome shotgun (WGS) entry which is preliminary data.</text>
</comment>
<dbReference type="InParanoid" id="A0A1D3D2K8"/>
<proteinExistence type="predicted"/>
<protein>
    <recommendedName>
        <fullName evidence="3">DOT1 domain-containing protein</fullName>
    </recommendedName>
</protein>
<dbReference type="EMBL" id="JROU02001006">
    <property type="protein sequence ID" value="OEH77686.1"/>
    <property type="molecule type" value="Genomic_DNA"/>
</dbReference>
<name>A0A1D3D2K8_9EIME</name>
<evidence type="ECO:0000313" key="2">
    <source>
        <dbReference type="Proteomes" id="UP000095192"/>
    </source>
</evidence>
<sequence length="168" mass="18496">MPQALREAFMAEVKSLQKKPIMKITTSVEGAYGESSVFSLLKLFYLLNSKFGLTEHSTFLDIGSGSGVPSFTAAAFGCPYSLGFELDSTVYSISIINQLSLVDLLLLQQLCLSTHVNQEGLEANIEEALLRVFDCSRLLSLEGISHVFSFDLAMPPWIIGHIVQLFNQ</sequence>
<reference evidence="1 2" key="1">
    <citation type="journal article" date="2016" name="BMC Genomics">
        <title>Comparative genomics reveals Cyclospora cayetanensis possesses coccidia-like metabolism and invasion components but unique surface antigens.</title>
        <authorList>
            <person name="Liu S."/>
            <person name="Wang L."/>
            <person name="Zheng H."/>
            <person name="Xu Z."/>
            <person name="Roellig D.M."/>
            <person name="Li N."/>
            <person name="Frace M.A."/>
            <person name="Tang K."/>
            <person name="Arrowood M.J."/>
            <person name="Moss D.M."/>
            <person name="Zhang L."/>
            <person name="Feng Y."/>
            <person name="Xiao L."/>
        </authorList>
    </citation>
    <scope>NUCLEOTIDE SEQUENCE [LARGE SCALE GENOMIC DNA]</scope>
    <source>
        <strain evidence="1 2">CHN_HEN01</strain>
    </source>
</reference>
<dbReference type="Gene3D" id="3.40.50.150">
    <property type="entry name" value="Vaccinia Virus protein VP39"/>
    <property type="match status" value="1"/>
</dbReference>
<dbReference type="VEuPathDB" id="ToxoDB:cyc_03935"/>
<organism evidence="1 2">
    <name type="scientific">Cyclospora cayetanensis</name>
    <dbReference type="NCBI Taxonomy" id="88456"/>
    <lineage>
        <taxon>Eukaryota</taxon>
        <taxon>Sar</taxon>
        <taxon>Alveolata</taxon>
        <taxon>Apicomplexa</taxon>
        <taxon>Conoidasida</taxon>
        <taxon>Coccidia</taxon>
        <taxon>Eucoccidiorida</taxon>
        <taxon>Eimeriorina</taxon>
        <taxon>Eimeriidae</taxon>
        <taxon>Cyclospora</taxon>
    </lineage>
</organism>
<accession>A0A1D3D2K8</accession>